<protein>
    <submittedName>
        <fullName evidence="10">Chaperone protein fimC</fullName>
    </submittedName>
</protein>
<dbReference type="EMBL" id="UFXL01000001">
    <property type="protein sequence ID" value="SUY79425.1"/>
    <property type="molecule type" value="Genomic_DNA"/>
</dbReference>
<dbReference type="InterPro" id="IPR050643">
    <property type="entry name" value="Periplasmic_pilus_chap"/>
</dbReference>
<feature type="domain" description="Pili assembly chaperone C-terminal" evidence="9">
    <location>
        <begin position="168"/>
        <end position="231"/>
    </location>
</feature>
<dbReference type="AlphaFoldDB" id="A0A8B4SAS4"/>
<dbReference type="SUPFAM" id="SSF49584">
    <property type="entry name" value="Periplasmic chaperone C-domain"/>
    <property type="match status" value="1"/>
</dbReference>
<name>A0A8B4SAS4_COMTE</name>
<dbReference type="Pfam" id="PF02753">
    <property type="entry name" value="PapD_C"/>
    <property type="match status" value="1"/>
</dbReference>
<dbReference type="InterPro" id="IPR016148">
    <property type="entry name" value="Pili_assmbl_chaperone_C"/>
</dbReference>
<dbReference type="PRINTS" id="PR00969">
    <property type="entry name" value="CHAPERONPILI"/>
</dbReference>
<evidence type="ECO:0000256" key="6">
    <source>
        <dbReference type="ARBA" id="ARBA00023186"/>
    </source>
</evidence>
<evidence type="ECO:0000256" key="3">
    <source>
        <dbReference type="ARBA" id="ARBA00022558"/>
    </source>
</evidence>
<dbReference type="PANTHER" id="PTHR30251">
    <property type="entry name" value="PILUS ASSEMBLY CHAPERONE"/>
    <property type="match status" value="1"/>
</dbReference>
<dbReference type="GO" id="GO:0030288">
    <property type="term" value="C:outer membrane-bounded periplasmic space"/>
    <property type="evidence" value="ECO:0007669"/>
    <property type="project" value="InterPro"/>
</dbReference>
<evidence type="ECO:0000313" key="10">
    <source>
        <dbReference type="EMBL" id="SUY79425.1"/>
    </source>
</evidence>
<dbReference type="InterPro" id="IPR016147">
    <property type="entry name" value="Pili_assmbl_chaperone_N"/>
</dbReference>
<dbReference type="Gene3D" id="2.60.40.10">
    <property type="entry name" value="Immunoglobulins"/>
    <property type="match status" value="2"/>
</dbReference>
<dbReference type="Pfam" id="PF00345">
    <property type="entry name" value="PapD_N"/>
    <property type="match status" value="1"/>
</dbReference>
<dbReference type="GeneID" id="63997532"/>
<dbReference type="FunFam" id="2.60.40.10:FF:000458">
    <property type="entry name" value="Molecular chaperone FimC"/>
    <property type="match status" value="1"/>
</dbReference>
<comment type="similarity">
    <text evidence="2">Belongs to the periplasmic pilus chaperone family.</text>
</comment>
<evidence type="ECO:0000259" key="9">
    <source>
        <dbReference type="Pfam" id="PF02753"/>
    </source>
</evidence>
<evidence type="ECO:0000256" key="2">
    <source>
        <dbReference type="ARBA" id="ARBA00007399"/>
    </source>
</evidence>
<dbReference type="InterPro" id="IPR036316">
    <property type="entry name" value="Pili_assmbl_chap_C_dom_sf"/>
</dbReference>
<keyword evidence="11" id="KW-1185">Reference proteome</keyword>
<organism evidence="10 11">
    <name type="scientific">Comamonas testosteroni</name>
    <name type="common">Pseudomonas testosteroni</name>
    <dbReference type="NCBI Taxonomy" id="285"/>
    <lineage>
        <taxon>Bacteria</taxon>
        <taxon>Pseudomonadati</taxon>
        <taxon>Pseudomonadota</taxon>
        <taxon>Betaproteobacteria</taxon>
        <taxon>Burkholderiales</taxon>
        <taxon>Comamonadaceae</taxon>
        <taxon>Comamonas</taxon>
    </lineage>
</organism>
<dbReference type="Proteomes" id="UP000255070">
    <property type="component" value="Unassembled WGS sequence"/>
</dbReference>
<evidence type="ECO:0000256" key="4">
    <source>
        <dbReference type="ARBA" id="ARBA00022729"/>
    </source>
</evidence>
<accession>A0A8B4SAS4</accession>
<reference evidence="10 11" key="1">
    <citation type="submission" date="2018-06" db="EMBL/GenBank/DDBJ databases">
        <authorList>
            <consortium name="Pathogen Informatics"/>
            <person name="Doyle S."/>
        </authorList>
    </citation>
    <scope>NUCLEOTIDE SEQUENCE [LARGE SCALE GENOMIC DNA]</scope>
    <source>
        <strain evidence="10 11">NCTC10698</strain>
    </source>
</reference>
<proteinExistence type="inferred from homology"/>
<keyword evidence="4 7" id="KW-0732">Signal</keyword>
<evidence type="ECO:0000256" key="5">
    <source>
        <dbReference type="ARBA" id="ARBA00022764"/>
    </source>
</evidence>
<sequence length="239" mass="26449">MNIKFFLRTYLVLAFWAHAATGMAGIQVGGTRVIFPATQQEAALQVRNQGADDIMIQSWIEAMPNQAESDVPFAITPSLARLGPRKEQTLRIFYQGVGLPQDRESVMWLNVQEIPQVSTSENSLQIAIRQRLKLFYRPKDLPGTADEAARNLTWSVEKTSGSPALLASNGSAFHVSFGKVSIVVDEKEYEVAPSMVAPQGTERMTFTQLPATLSGDAQVHWESINDYGGLVKHQALLRF</sequence>
<comment type="caution">
    <text evidence="10">The sequence shown here is derived from an EMBL/GenBank/DDBJ whole genome shotgun (WGS) entry which is preliminary data.</text>
</comment>
<keyword evidence="5" id="KW-0574">Periplasm</keyword>
<evidence type="ECO:0000256" key="7">
    <source>
        <dbReference type="SAM" id="SignalP"/>
    </source>
</evidence>
<dbReference type="InterPro" id="IPR001829">
    <property type="entry name" value="Pili_assmbl_chaperone_bac"/>
</dbReference>
<dbReference type="SUPFAM" id="SSF49354">
    <property type="entry name" value="PapD-like"/>
    <property type="match status" value="1"/>
</dbReference>
<feature type="chain" id="PRO_5032976201" evidence="7">
    <location>
        <begin position="20"/>
        <end position="239"/>
    </location>
</feature>
<dbReference type="PANTHER" id="PTHR30251:SF2">
    <property type="entry name" value="FIMBRIAL CHAPERONE YADV-RELATED"/>
    <property type="match status" value="1"/>
</dbReference>
<dbReference type="GO" id="GO:0071555">
    <property type="term" value="P:cell wall organization"/>
    <property type="evidence" value="ECO:0007669"/>
    <property type="project" value="InterPro"/>
</dbReference>
<keyword evidence="3" id="KW-1029">Fimbrium biogenesis</keyword>
<evidence type="ECO:0000256" key="1">
    <source>
        <dbReference type="ARBA" id="ARBA00004418"/>
    </source>
</evidence>
<gene>
    <name evidence="10" type="primary">fimC_2</name>
    <name evidence="10" type="ORF">NCTC10698_04364</name>
</gene>
<feature type="domain" description="Pili assembly chaperone N-terminal" evidence="8">
    <location>
        <begin position="25"/>
        <end position="141"/>
    </location>
</feature>
<dbReference type="RefSeq" id="WP_003075538.1">
    <property type="nucleotide sequence ID" value="NZ_BBJZ01000005.1"/>
</dbReference>
<evidence type="ECO:0000259" key="8">
    <source>
        <dbReference type="Pfam" id="PF00345"/>
    </source>
</evidence>
<keyword evidence="6" id="KW-0143">Chaperone</keyword>
<comment type="subcellular location">
    <subcellularLocation>
        <location evidence="1">Periplasm</location>
    </subcellularLocation>
</comment>
<dbReference type="InterPro" id="IPR008962">
    <property type="entry name" value="PapD-like_sf"/>
</dbReference>
<dbReference type="InterPro" id="IPR013783">
    <property type="entry name" value="Ig-like_fold"/>
</dbReference>
<evidence type="ECO:0000313" key="11">
    <source>
        <dbReference type="Proteomes" id="UP000255070"/>
    </source>
</evidence>
<feature type="signal peptide" evidence="7">
    <location>
        <begin position="1"/>
        <end position="19"/>
    </location>
</feature>